<dbReference type="PANTHER" id="PTHR43429">
    <property type="entry name" value="PYRIDINE NUCLEOTIDE-DISULFIDE OXIDOREDUCTASE DOMAIN-CONTAINING"/>
    <property type="match status" value="1"/>
</dbReference>
<keyword evidence="4" id="KW-0274">FAD</keyword>
<dbReference type="Pfam" id="PF07992">
    <property type="entry name" value="Pyr_redox_2"/>
    <property type="match status" value="1"/>
</dbReference>
<dbReference type="EMBL" id="UGMN01000004">
    <property type="protein sequence ID" value="STV00351.1"/>
    <property type="molecule type" value="Genomic_DNA"/>
</dbReference>
<comment type="cofactor">
    <cofactor evidence="1">
        <name>FAD</name>
        <dbReference type="ChEBI" id="CHEBI:57692"/>
    </cofactor>
</comment>
<dbReference type="AlphaFoldDB" id="A0A378A6Q2"/>
<dbReference type="PANTHER" id="PTHR43429:SF3">
    <property type="entry name" value="NITRITE REDUCTASE [NAD(P)H]"/>
    <property type="match status" value="1"/>
</dbReference>
<gene>
    <name evidence="7" type="primary">bedA_1</name>
    <name evidence="7" type="ORF">NCTC5053_01471</name>
</gene>
<proteinExistence type="inferred from homology"/>
<protein>
    <submittedName>
        <fullName evidence="7">Nitrite reductase large subunit</fullName>
        <ecNumber evidence="7">1.18.1.3</ecNumber>
    </submittedName>
</protein>
<accession>A0A378A6Q2</accession>
<feature type="domain" description="NADH-rubredoxin oxidoreductase C-terminal" evidence="6">
    <location>
        <begin position="309"/>
        <end position="374"/>
    </location>
</feature>
<reference evidence="7 8" key="1">
    <citation type="submission" date="2018-06" db="EMBL/GenBank/DDBJ databases">
        <authorList>
            <consortium name="Pathogen Informatics"/>
            <person name="Doyle S."/>
        </authorList>
    </citation>
    <scope>NUCLEOTIDE SEQUENCE [LARGE SCALE GENOMIC DNA]</scope>
    <source>
        <strain evidence="7 8">NCTC5053</strain>
    </source>
</reference>
<dbReference type="Proteomes" id="UP000254387">
    <property type="component" value="Unassembled WGS sequence"/>
</dbReference>
<dbReference type="InterPro" id="IPR041575">
    <property type="entry name" value="Rubredoxin_C"/>
</dbReference>
<keyword evidence="7" id="KW-0560">Oxidoreductase</keyword>
<evidence type="ECO:0000313" key="8">
    <source>
        <dbReference type="Proteomes" id="UP000254387"/>
    </source>
</evidence>
<evidence type="ECO:0000313" key="7">
    <source>
        <dbReference type="EMBL" id="STV00351.1"/>
    </source>
</evidence>
<dbReference type="GO" id="GO:0008860">
    <property type="term" value="F:ferredoxin-NAD+ reductase activity"/>
    <property type="evidence" value="ECO:0007669"/>
    <property type="project" value="UniProtKB-EC"/>
</dbReference>
<dbReference type="Gene3D" id="3.30.390.30">
    <property type="match status" value="1"/>
</dbReference>
<evidence type="ECO:0000259" key="6">
    <source>
        <dbReference type="Pfam" id="PF18267"/>
    </source>
</evidence>
<evidence type="ECO:0000256" key="3">
    <source>
        <dbReference type="ARBA" id="ARBA00022630"/>
    </source>
</evidence>
<feature type="domain" description="FAD/NAD(P)-binding" evidence="5">
    <location>
        <begin position="4"/>
        <end position="275"/>
    </location>
</feature>
<organism evidence="7 8">
    <name type="scientific">Klebsiella pneumoniae</name>
    <dbReference type="NCBI Taxonomy" id="573"/>
    <lineage>
        <taxon>Bacteria</taxon>
        <taxon>Pseudomonadati</taxon>
        <taxon>Pseudomonadota</taxon>
        <taxon>Gammaproteobacteria</taxon>
        <taxon>Enterobacterales</taxon>
        <taxon>Enterobacteriaceae</taxon>
        <taxon>Klebsiella/Raoultella group</taxon>
        <taxon>Klebsiella</taxon>
        <taxon>Klebsiella pneumoniae complex</taxon>
    </lineage>
</organism>
<dbReference type="InterPro" id="IPR016156">
    <property type="entry name" value="FAD/NAD-linked_Rdtase_dimer_sf"/>
</dbReference>
<comment type="similarity">
    <text evidence="2">Belongs to the FAD-dependent oxidoreductase family.</text>
</comment>
<dbReference type="SUPFAM" id="SSF51905">
    <property type="entry name" value="FAD/NAD(P)-binding domain"/>
    <property type="match status" value="2"/>
</dbReference>
<evidence type="ECO:0000256" key="2">
    <source>
        <dbReference type="ARBA" id="ARBA00006442"/>
    </source>
</evidence>
<name>A0A378A6Q2_KLEPN</name>
<dbReference type="InterPro" id="IPR023753">
    <property type="entry name" value="FAD/NAD-binding_dom"/>
</dbReference>
<evidence type="ECO:0000256" key="4">
    <source>
        <dbReference type="ARBA" id="ARBA00022827"/>
    </source>
</evidence>
<evidence type="ECO:0000259" key="5">
    <source>
        <dbReference type="Pfam" id="PF07992"/>
    </source>
</evidence>
<sequence>MTRRLVVIGNGMAATRLVQRLVERDPARFAITVVGDEPHPAYNRIQLSPLLAGEKTAAQIPLLPAEWYTRHGVCLRSGEAVDEVDIQQRRLRIAETWLPWDELVFATGSRPFIPPLPGIDRPQVMPFRTLADVERILAIPGPAVVIGGGVLGVEAAAALRRHGGEVTLLHRGSGLMAPLTDSFAADELRQQLEARGIRCVLECRIAAIDADGVRLADGRVFRAARVVLATGVQPDSRLAAQSGVLCQRGIVVDRQMASSLPGISAIGECCEIDGQTWGLVAPCLRQAEVLADRLCGAPGEGFVWQDAGTRLKVTGIELFCAGEQQAGEQDDIYTSWDPIDRHYRRLLLRDGRLRGVLLMGDCTAAAALTARLESDEPATVDWLFDPSSTQPQAAGIMTMTKPVLVLVGHGNGRPPFSRAMREPQSASAISNRGVWRRALSRLRPGTSLRVFCRTQRRVAVAGGRGLLY</sequence>
<keyword evidence="3" id="KW-0285">Flavoprotein</keyword>
<dbReference type="Pfam" id="PF18267">
    <property type="entry name" value="Rubredoxin_C"/>
    <property type="match status" value="1"/>
</dbReference>
<dbReference type="InterPro" id="IPR036188">
    <property type="entry name" value="FAD/NAD-bd_sf"/>
</dbReference>
<dbReference type="EC" id="1.18.1.3" evidence="7"/>
<dbReference type="PRINTS" id="PR00368">
    <property type="entry name" value="FADPNR"/>
</dbReference>
<dbReference type="InterPro" id="IPR050260">
    <property type="entry name" value="FAD-bd_OxRdtase"/>
</dbReference>
<dbReference type="Gene3D" id="3.50.50.60">
    <property type="entry name" value="FAD/NAD(P)-binding domain"/>
    <property type="match status" value="2"/>
</dbReference>
<evidence type="ECO:0000256" key="1">
    <source>
        <dbReference type="ARBA" id="ARBA00001974"/>
    </source>
</evidence>